<feature type="active site" description="Nucleophile" evidence="7">
    <location>
        <position position="304"/>
    </location>
</feature>
<dbReference type="InterPro" id="IPR050979">
    <property type="entry name" value="LD-transpeptidase"/>
</dbReference>
<evidence type="ECO:0000256" key="5">
    <source>
        <dbReference type="ARBA" id="ARBA00022984"/>
    </source>
</evidence>
<dbReference type="GO" id="GO:0005576">
    <property type="term" value="C:extracellular region"/>
    <property type="evidence" value="ECO:0007669"/>
    <property type="project" value="TreeGrafter"/>
</dbReference>
<dbReference type="Pfam" id="PF03734">
    <property type="entry name" value="YkuD"/>
    <property type="match status" value="1"/>
</dbReference>
<dbReference type="InterPro" id="IPR005490">
    <property type="entry name" value="LD_TPept_cat_dom"/>
</dbReference>
<gene>
    <name evidence="10" type="ORF">JOH49_002664</name>
</gene>
<dbReference type="UniPathway" id="UPA00219"/>
<organism evidence="10 11">
    <name type="scientific">Bradyrhizobium elkanii</name>
    <dbReference type="NCBI Taxonomy" id="29448"/>
    <lineage>
        <taxon>Bacteria</taxon>
        <taxon>Pseudomonadati</taxon>
        <taxon>Pseudomonadota</taxon>
        <taxon>Alphaproteobacteria</taxon>
        <taxon>Hyphomicrobiales</taxon>
        <taxon>Nitrobacteraceae</taxon>
        <taxon>Bradyrhizobium</taxon>
    </lineage>
</organism>
<evidence type="ECO:0000313" key="11">
    <source>
        <dbReference type="Proteomes" id="UP000673383"/>
    </source>
</evidence>
<accession>A0A8I2C516</accession>
<dbReference type="PANTHER" id="PTHR30582">
    <property type="entry name" value="L,D-TRANSPEPTIDASE"/>
    <property type="match status" value="1"/>
</dbReference>
<dbReference type="InterPro" id="IPR036365">
    <property type="entry name" value="PGBD-like_sf"/>
</dbReference>
<dbReference type="InterPro" id="IPR038063">
    <property type="entry name" value="Transpep_catalytic_dom"/>
</dbReference>
<feature type="chain" id="PRO_5034679399" evidence="8">
    <location>
        <begin position="25"/>
        <end position="341"/>
    </location>
</feature>
<dbReference type="GO" id="GO:0071972">
    <property type="term" value="F:peptidoglycan L,D-transpeptidase activity"/>
    <property type="evidence" value="ECO:0007669"/>
    <property type="project" value="TreeGrafter"/>
</dbReference>
<evidence type="ECO:0000256" key="7">
    <source>
        <dbReference type="PROSITE-ProRule" id="PRU01373"/>
    </source>
</evidence>
<keyword evidence="3" id="KW-0808">Transferase</keyword>
<comment type="similarity">
    <text evidence="2">Belongs to the YkuD family.</text>
</comment>
<evidence type="ECO:0000256" key="2">
    <source>
        <dbReference type="ARBA" id="ARBA00005992"/>
    </source>
</evidence>
<evidence type="ECO:0000256" key="8">
    <source>
        <dbReference type="SAM" id="SignalP"/>
    </source>
</evidence>
<evidence type="ECO:0000256" key="3">
    <source>
        <dbReference type="ARBA" id="ARBA00022679"/>
    </source>
</evidence>
<dbReference type="GO" id="GO:0016740">
    <property type="term" value="F:transferase activity"/>
    <property type="evidence" value="ECO:0007669"/>
    <property type="project" value="UniProtKB-KW"/>
</dbReference>
<dbReference type="Proteomes" id="UP000673383">
    <property type="component" value="Unassembled WGS sequence"/>
</dbReference>
<keyword evidence="6 7" id="KW-0961">Cell wall biogenesis/degradation</keyword>
<feature type="signal peptide" evidence="8">
    <location>
        <begin position="1"/>
        <end position="24"/>
    </location>
</feature>
<reference evidence="10" key="1">
    <citation type="submission" date="2021-02" db="EMBL/GenBank/DDBJ databases">
        <title>Genomic Encyclopedia of Type Strains, Phase IV (KMG-V): Genome sequencing to study the core and pangenomes of soil and plant-associated prokaryotes.</title>
        <authorList>
            <person name="Whitman W."/>
        </authorList>
    </citation>
    <scope>NUCLEOTIDE SEQUENCE</scope>
    <source>
        <strain evidence="10">USDA 406</strain>
    </source>
</reference>
<dbReference type="SUPFAM" id="SSF141523">
    <property type="entry name" value="L,D-transpeptidase catalytic domain-like"/>
    <property type="match status" value="1"/>
</dbReference>
<evidence type="ECO:0000256" key="1">
    <source>
        <dbReference type="ARBA" id="ARBA00004752"/>
    </source>
</evidence>
<dbReference type="RefSeq" id="WP_244980899.1">
    <property type="nucleotide sequence ID" value="NZ_JAFICZ010000001.1"/>
</dbReference>
<evidence type="ECO:0000313" key="10">
    <source>
        <dbReference type="EMBL" id="MBP1292911.1"/>
    </source>
</evidence>
<dbReference type="Gene3D" id="2.40.440.10">
    <property type="entry name" value="L,D-transpeptidase catalytic domain-like"/>
    <property type="match status" value="1"/>
</dbReference>
<proteinExistence type="inferred from homology"/>
<comment type="pathway">
    <text evidence="1 7">Cell wall biogenesis; peptidoglycan biosynthesis.</text>
</comment>
<dbReference type="CDD" id="cd16913">
    <property type="entry name" value="YkuD_like"/>
    <property type="match status" value="1"/>
</dbReference>
<evidence type="ECO:0000259" key="9">
    <source>
        <dbReference type="PROSITE" id="PS52029"/>
    </source>
</evidence>
<evidence type="ECO:0000256" key="4">
    <source>
        <dbReference type="ARBA" id="ARBA00022960"/>
    </source>
</evidence>
<dbReference type="GO" id="GO:0018104">
    <property type="term" value="P:peptidoglycan-protein cross-linking"/>
    <property type="evidence" value="ECO:0007669"/>
    <property type="project" value="TreeGrafter"/>
</dbReference>
<dbReference type="GO" id="GO:0071555">
    <property type="term" value="P:cell wall organization"/>
    <property type="evidence" value="ECO:0007669"/>
    <property type="project" value="UniProtKB-UniRule"/>
</dbReference>
<keyword evidence="10" id="KW-0449">Lipoprotein</keyword>
<keyword evidence="8" id="KW-0732">Signal</keyword>
<dbReference type="EMBL" id="JAFICZ010000001">
    <property type="protein sequence ID" value="MBP1292911.1"/>
    <property type="molecule type" value="Genomic_DNA"/>
</dbReference>
<comment type="caution">
    <text evidence="10">The sequence shown here is derived from an EMBL/GenBank/DDBJ whole genome shotgun (WGS) entry which is preliminary data.</text>
</comment>
<sequence length="341" mass="36074">MFRPLSAARFALVLLLVSAAPAVAAGLDAAAINDEAAPPARLPDRRQLSAFIARLEILLDRAHFSPGEIDGKLGDNAQKALRAFAEASGVSFDKAVTTELWSRLTAASDGPAIISYTIVDADVKGPFVKRIPAKMESMKNLPALGYTNPREALAEKFHMSEALLQALNPGRKFNKAGETIAVANVVDAGNATPIARVEVDKTRQTLSTFDAAGKLLGFYPATVGSADKPTPSGALKVTAINKNPTYRYNPKYAFKGVRSKTPFTIRPGPNNPVGVIWINLSGEGYGIHGTPDPGKISKAESHGCVRLTNWDVQRVAVGVAKGTPVAFVDSATSLGAVTETR</sequence>
<dbReference type="SUPFAM" id="SSF47090">
    <property type="entry name" value="PGBD-like"/>
    <property type="match status" value="1"/>
</dbReference>
<feature type="active site" description="Proton donor/acceptor" evidence="7">
    <location>
        <position position="288"/>
    </location>
</feature>
<keyword evidence="4 7" id="KW-0133">Cell shape</keyword>
<dbReference type="GO" id="GO:0008360">
    <property type="term" value="P:regulation of cell shape"/>
    <property type="evidence" value="ECO:0007669"/>
    <property type="project" value="UniProtKB-UniRule"/>
</dbReference>
<dbReference type="PROSITE" id="PS52029">
    <property type="entry name" value="LD_TPASE"/>
    <property type="match status" value="1"/>
</dbReference>
<protein>
    <submittedName>
        <fullName evidence="10">Lipoprotein-anchoring transpeptidase ErfK/SrfK</fullName>
    </submittedName>
</protein>
<feature type="domain" description="L,D-TPase catalytic" evidence="9">
    <location>
        <begin position="195"/>
        <end position="328"/>
    </location>
</feature>
<dbReference type="PANTHER" id="PTHR30582:SF30">
    <property type="entry name" value="BLR4375 PROTEIN"/>
    <property type="match status" value="1"/>
</dbReference>
<name>A0A8I2C516_BRAEL</name>
<evidence type="ECO:0000256" key="6">
    <source>
        <dbReference type="ARBA" id="ARBA00023316"/>
    </source>
</evidence>
<keyword evidence="5 7" id="KW-0573">Peptidoglycan synthesis</keyword>
<dbReference type="AlphaFoldDB" id="A0A8I2C516"/>